<keyword evidence="1" id="KW-0560">Oxidoreductase</keyword>
<evidence type="ECO:0000256" key="1">
    <source>
        <dbReference type="ARBA" id="ARBA00023002"/>
    </source>
</evidence>
<dbReference type="InterPro" id="IPR050982">
    <property type="entry name" value="Auxin_biosynth/cation_transpt"/>
</dbReference>
<accession>A0ABR2I3D9</accession>
<organism evidence="2 3">
    <name type="scientific">Apiospora arundinis</name>
    <dbReference type="NCBI Taxonomy" id="335852"/>
    <lineage>
        <taxon>Eukaryota</taxon>
        <taxon>Fungi</taxon>
        <taxon>Dikarya</taxon>
        <taxon>Ascomycota</taxon>
        <taxon>Pezizomycotina</taxon>
        <taxon>Sordariomycetes</taxon>
        <taxon>Xylariomycetidae</taxon>
        <taxon>Amphisphaeriales</taxon>
        <taxon>Apiosporaceae</taxon>
        <taxon>Apiospora</taxon>
    </lineage>
</organism>
<keyword evidence="3" id="KW-1185">Reference proteome</keyword>
<evidence type="ECO:0000313" key="2">
    <source>
        <dbReference type="EMBL" id="KAK8856741.1"/>
    </source>
</evidence>
<reference evidence="2 3" key="1">
    <citation type="journal article" date="2024" name="IMA Fungus">
        <title>Apiospora arundinis, a panoply of carbohydrate-active enzymes and secondary metabolites.</title>
        <authorList>
            <person name="Sorensen T."/>
            <person name="Petersen C."/>
            <person name="Muurmann A.T."/>
            <person name="Christiansen J.V."/>
            <person name="Brundto M.L."/>
            <person name="Overgaard C.K."/>
            <person name="Boysen A.T."/>
            <person name="Wollenberg R.D."/>
            <person name="Larsen T.O."/>
            <person name="Sorensen J.L."/>
            <person name="Nielsen K.L."/>
            <person name="Sondergaard T.E."/>
        </authorList>
    </citation>
    <scope>NUCLEOTIDE SEQUENCE [LARGE SCALE GENOMIC DNA]</scope>
    <source>
        <strain evidence="2 3">AAU 773</strain>
    </source>
</reference>
<protein>
    <submittedName>
        <fullName evidence="2">Indole-3-pyruvate monooxygenase YUCCA8</fullName>
    </submittedName>
</protein>
<gene>
    <name evidence="2" type="ORF">PGQ11_012653</name>
</gene>
<proteinExistence type="predicted"/>
<dbReference type="SUPFAM" id="SSF51905">
    <property type="entry name" value="FAD/NAD(P)-binding domain"/>
    <property type="match status" value="1"/>
</dbReference>
<name>A0ABR2I3D9_9PEZI</name>
<dbReference type="Gene3D" id="3.50.50.60">
    <property type="entry name" value="FAD/NAD(P)-binding domain"/>
    <property type="match status" value="2"/>
</dbReference>
<comment type="caution">
    <text evidence="2">The sequence shown here is derived from an EMBL/GenBank/DDBJ whole genome shotgun (WGS) entry which is preliminary data.</text>
</comment>
<sequence>MDGAQLPPIPQLTLFPGTERQDVDAVAITKGWMSRLDSLLTTRNFNDLNELIIDDGWWRDILGLDWDFTSKQGLGAIAEYLTGAPNPLSGLQCDEAGGLKPLLIELGGMTWIQGGFSFKTPFGEGRGFVRLVNVGPAVWKAWIVFTQLEQLAFQKTLEEQRIRHPSAAPRKATDGVANLPQAGHEEDVTSGAHAGGSIGLYGDQTSVAGEGPTGWRFLEEAVSQSDPSYADQISDLQEKKVVVVGASTSGHDVAQDFVECGAKGVSMIQRNPIFSISAAAFEEQVIGLWNMPGVTTEEADLVGNSIPLAVIRTMSIGMTQSMYAKDKEMVDGLRKAGLAVRTGEDGFGLADHQLIKGGRFYIDQGASQMIVDGRIKIHRCEEGVREFREKSVVLADGTEVEADVVVLATGFQPCVRSVEQVMGAEVAKKLDNLGDLDHENERIGWWRPTGIPGFWYMTGSFLWCRQFSMTLALQIAAIEKGLNPSHYTRSA</sequence>
<keyword evidence="2" id="KW-0503">Monooxygenase</keyword>
<dbReference type="GO" id="GO:0004497">
    <property type="term" value="F:monooxygenase activity"/>
    <property type="evidence" value="ECO:0007669"/>
    <property type="project" value="UniProtKB-KW"/>
</dbReference>
<dbReference type="Proteomes" id="UP001390339">
    <property type="component" value="Unassembled WGS sequence"/>
</dbReference>
<dbReference type="EMBL" id="JAPCWZ010000007">
    <property type="protein sequence ID" value="KAK8856741.1"/>
    <property type="molecule type" value="Genomic_DNA"/>
</dbReference>
<dbReference type="PANTHER" id="PTHR43539">
    <property type="entry name" value="FLAVIN-BINDING MONOOXYGENASE-LIKE PROTEIN (AFU_ORTHOLOGUE AFUA_4G09220)"/>
    <property type="match status" value="1"/>
</dbReference>
<evidence type="ECO:0000313" key="3">
    <source>
        <dbReference type="Proteomes" id="UP001390339"/>
    </source>
</evidence>
<dbReference type="InterPro" id="IPR036188">
    <property type="entry name" value="FAD/NAD-bd_sf"/>
</dbReference>
<dbReference type="PANTHER" id="PTHR43539:SF24">
    <property type="entry name" value="FAD_NAD(P)-BINDING DOMAIN-CONTAINING PROTEIN-RELATED"/>
    <property type="match status" value="1"/>
</dbReference>